<dbReference type="SUPFAM" id="SSF49468">
    <property type="entry name" value="VHL"/>
    <property type="match status" value="1"/>
</dbReference>
<dbReference type="InterPro" id="IPR036208">
    <property type="entry name" value="VHL_sf"/>
</dbReference>
<name>A0ABS2VY51_STRAS</name>
<dbReference type="EMBL" id="JAFFZS010000032">
    <property type="protein sequence ID" value="MBN0048061.1"/>
    <property type="molecule type" value="Genomic_DNA"/>
</dbReference>
<dbReference type="Proteomes" id="UP000788262">
    <property type="component" value="Unassembled WGS sequence"/>
</dbReference>
<dbReference type="InterPro" id="IPR024053">
    <property type="entry name" value="VHL_beta_dom"/>
</dbReference>
<feature type="compositionally biased region" description="Basic residues" evidence="1">
    <location>
        <begin position="18"/>
        <end position="27"/>
    </location>
</feature>
<comment type="caution">
    <text evidence="3">The sequence shown here is derived from an EMBL/GenBank/DDBJ whole genome shotgun (WGS) entry which is preliminary data.</text>
</comment>
<sequence length="124" mass="13933">MWAAKAESPPGRGPRVTRTSRHLRRNTARSASRRTPLPSSEAEDLRSVESRQSTYIEFINVSGVRLRVFWIDYDQKPVLYATLVDGDSYVQQTFVTHPWAAVTDAGEIRAAYLPSSSPARAVLR</sequence>
<feature type="domain" description="von Hippel-Lindau disease tumour suppressor beta" evidence="2">
    <location>
        <begin position="45"/>
        <end position="100"/>
    </location>
</feature>
<reference evidence="3 4" key="1">
    <citation type="submission" date="2021-02" db="EMBL/GenBank/DDBJ databases">
        <title>Whole genome sequencing of Streptomyces actuosus VRA1.</title>
        <authorList>
            <person name="Sen G."/>
            <person name="Sen A."/>
        </authorList>
    </citation>
    <scope>NUCLEOTIDE SEQUENCE [LARGE SCALE GENOMIC DNA]</scope>
    <source>
        <strain evidence="3 4">VRA1</strain>
    </source>
</reference>
<evidence type="ECO:0000313" key="3">
    <source>
        <dbReference type="EMBL" id="MBN0048061.1"/>
    </source>
</evidence>
<evidence type="ECO:0000256" key="1">
    <source>
        <dbReference type="SAM" id="MobiDB-lite"/>
    </source>
</evidence>
<organism evidence="3 4">
    <name type="scientific">Streptomyces actuosus</name>
    <dbReference type="NCBI Taxonomy" id="1885"/>
    <lineage>
        <taxon>Bacteria</taxon>
        <taxon>Bacillati</taxon>
        <taxon>Actinomycetota</taxon>
        <taxon>Actinomycetes</taxon>
        <taxon>Kitasatosporales</taxon>
        <taxon>Streptomycetaceae</taxon>
        <taxon>Streptomyces</taxon>
    </lineage>
</organism>
<evidence type="ECO:0000313" key="4">
    <source>
        <dbReference type="Proteomes" id="UP000788262"/>
    </source>
</evidence>
<dbReference type="Gene3D" id="2.60.40.780">
    <property type="entry name" value="von Hippel-Lindau disease tumour suppressor, beta domain"/>
    <property type="match status" value="1"/>
</dbReference>
<protein>
    <recommendedName>
        <fullName evidence="2">von Hippel-Lindau disease tumour suppressor beta domain-containing protein</fullName>
    </recommendedName>
</protein>
<keyword evidence="4" id="KW-1185">Reference proteome</keyword>
<feature type="region of interest" description="Disordered" evidence="1">
    <location>
        <begin position="1"/>
        <end position="46"/>
    </location>
</feature>
<proteinExistence type="predicted"/>
<evidence type="ECO:0000259" key="2">
    <source>
        <dbReference type="Pfam" id="PF01847"/>
    </source>
</evidence>
<dbReference type="Pfam" id="PF01847">
    <property type="entry name" value="VHL"/>
    <property type="match status" value="1"/>
</dbReference>
<dbReference type="InterPro" id="IPR037140">
    <property type="entry name" value="VHL_beta_dom_sf"/>
</dbReference>
<gene>
    <name evidence="3" type="ORF">JS756_28905</name>
</gene>
<accession>A0ABS2VY51</accession>